<evidence type="ECO:0000256" key="1">
    <source>
        <dbReference type="SAM" id="Phobius"/>
    </source>
</evidence>
<keyword evidence="1" id="KW-1133">Transmembrane helix</keyword>
<sequence length="60" mass="6860">MTVAIALTQRIQNNHTLRDRIFSGLIETTLIFVTRCIGFVIFSVVTNSDTPRALQHFRLL</sequence>
<dbReference type="RefSeq" id="WP_029632755.1">
    <property type="nucleotide sequence ID" value="NZ_JACJTA010000007.1"/>
</dbReference>
<dbReference type="Proteomes" id="UP000660380">
    <property type="component" value="Unassembled WGS sequence"/>
</dbReference>
<organism evidence="2 3">
    <name type="scientific">Scytonema hofmannii FACHB-248</name>
    <dbReference type="NCBI Taxonomy" id="1842502"/>
    <lineage>
        <taxon>Bacteria</taxon>
        <taxon>Bacillati</taxon>
        <taxon>Cyanobacteriota</taxon>
        <taxon>Cyanophyceae</taxon>
        <taxon>Nostocales</taxon>
        <taxon>Scytonemataceae</taxon>
        <taxon>Scytonema</taxon>
    </lineage>
</organism>
<protein>
    <submittedName>
        <fullName evidence="2">Uncharacterized protein</fullName>
    </submittedName>
</protein>
<comment type="caution">
    <text evidence="2">The sequence shown here is derived from an EMBL/GenBank/DDBJ whole genome shotgun (WGS) entry which is preliminary data.</text>
</comment>
<accession>A0ABR8GLJ1</accession>
<keyword evidence="1" id="KW-0472">Membrane</keyword>
<reference evidence="2 3" key="1">
    <citation type="journal article" date="2020" name="ISME J.">
        <title>Comparative genomics reveals insights into cyanobacterial evolution and habitat adaptation.</title>
        <authorList>
            <person name="Chen M.Y."/>
            <person name="Teng W.K."/>
            <person name="Zhao L."/>
            <person name="Hu C.X."/>
            <person name="Zhou Y.K."/>
            <person name="Han B.P."/>
            <person name="Song L.R."/>
            <person name="Shu W.S."/>
        </authorList>
    </citation>
    <scope>NUCLEOTIDE SEQUENCE [LARGE SCALE GENOMIC DNA]</scope>
    <source>
        <strain evidence="2 3">FACHB-248</strain>
    </source>
</reference>
<feature type="transmembrane region" description="Helical" evidence="1">
    <location>
        <begin position="21"/>
        <end position="45"/>
    </location>
</feature>
<dbReference type="EMBL" id="JACJTA010000007">
    <property type="protein sequence ID" value="MBD2603909.1"/>
    <property type="molecule type" value="Genomic_DNA"/>
</dbReference>
<keyword evidence="3" id="KW-1185">Reference proteome</keyword>
<keyword evidence="1" id="KW-0812">Transmembrane</keyword>
<name>A0ABR8GLJ1_9CYAN</name>
<gene>
    <name evidence="2" type="ORF">H6G81_05015</name>
</gene>
<evidence type="ECO:0000313" key="3">
    <source>
        <dbReference type="Proteomes" id="UP000660380"/>
    </source>
</evidence>
<proteinExistence type="predicted"/>
<evidence type="ECO:0000313" key="2">
    <source>
        <dbReference type="EMBL" id="MBD2603909.1"/>
    </source>
</evidence>